<dbReference type="Gene3D" id="3.30.2350.10">
    <property type="entry name" value="Pseudouridine synthase"/>
    <property type="match status" value="1"/>
</dbReference>
<dbReference type="Pfam" id="PF00849">
    <property type="entry name" value="PseudoU_synth_2"/>
    <property type="match status" value="1"/>
</dbReference>
<protein>
    <recommendedName>
        <fullName evidence="4">Pseudouridine synthase</fullName>
        <ecNumber evidence="4">5.4.99.-</ecNumber>
    </recommendedName>
</protein>
<dbReference type="CDD" id="cd02869">
    <property type="entry name" value="PseudoU_synth_RluA_like"/>
    <property type="match status" value="1"/>
</dbReference>
<evidence type="ECO:0000256" key="1">
    <source>
        <dbReference type="ARBA" id="ARBA00000073"/>
    </source>
</evidence>
<comment type="function">
    <text evidence="4">Responsible for synthesis of pseudouridine from uracil.</text>
</comment>
<accession>A0A9X3RE70</accession>
<dbReference type="NCBIfam" id="TIGR00005">
    <property type="entry name" value="rluA_subfam"/>
    <property type="match status" value="1"/>
</dbReference>
<evidence type="ECO:0000259" key="5">
    <source>
        <dbReference type="Pfam" id="PF00849"/>
    </source>
</evidence>
<dbReference type="Proteomes" id="UP001152173">
    <property type="component" value="Unassembled WGS sequence"/>
</dbReference>
<evidence type="ECO:0000313" key="7">
    <source>
        <dbReference type="Proteomes" id="UP001152173"/>
    </source>
</evidence>
<dbReference type="GO" id="GO:0000455">
    <property type="term" value="P:enzyme-directed rRNA pseudouridine synthesis"/>
    <property type="evidence" value="ECO:0007669"/>
    <property type="project" value="TreeGrafter"/>
</dbReference>
<organism evidence="6 7">
    <name type="scientific">Paenisporosarcina quisquiliarum</name>
    <dbReference type="NCBI Taxonomy" id="365346"/>
    <lineage>
        <taxon>Bacteria</taxon>
        <taxon>Bacillati</taxon>
        <taxon>Bacillota</taxon>
        <taxon>Bacilli</taxon>
        <taxon>Bacillales</taxon>
        <taxon>Caryophanaceae</taxon>
        <taxon>Paenisporosarcina</taxon>
    </lineage>
</organism>
<sequence>MIKSFQYELQTDNITIEQLLRDDFQIGKKIMHEMRMAKSIVNENGEPMVWQHHYPKGTQLTFNVNVEPSSYVATQTCEVPILFEDAHILVVSKPADMATHPNEPGQTGTCMNHVMSYIKKQGGVYAEHVHRLDQGTKGLVLIAKHPLIKSMLDRMLEDKQIIRVYEAIVDGYMTQKNGTIRTPIGKDRHDSTRRTVSPSGQTAITHFEVVGQDSNFTKVHVILETGRTHQIRVHLSSIGHPVTGDRLYGSRTRADNYSLQAKKLQFVHPITKEMIVVEDYK</sequence>
<comment type="similarity">
    <text evidence="2 4">Belongs to the pseudouridine synthase RluA family.</text>
</comment>
<dbReference type="PANTHER" id="PTHR21600:SF87">
    <property type="entry name" value="RNA PSEUDOURIDYLATE SYNTHASE DOMAIN-CONTAINING PROTEIN 1"/>
    <property type="match status" value="1"/>
</dbReference>
<keyword evidence="4" id="KW-0413">Isomerase</keyword>
<keyword evidence="7" id="KW-1185">Reference proteome</keyword>
<gene>
    <name evidence="6" type="ORF">M9R32_15465</name>
</gene>
<dbReference type="InterPro" id="IPR020103">
    <property type="entry name" value="PsdUridine_synth_cat_dom_sf"/>
</dbReference>
<dbReference type="InterPro" id="IPR006145">
    <property type="entry name" value="PsdUridine_synth_RsuA/RluA"/>
</dbReference>
<evidence type="ECO:0000256" key="4">
    <source>
        <dbReference type="RuleBase" id="RU362028"/>
    </source>
</evidence>
<dbReference type="EC" id="5.4.99.-" evidence="4"/>
<proteinExistence type="inferred from homology"/>
<dbReference type="SUPFAM" id="SSF55120">
    <property type="entry name" value="Pseudouridine synthase"/>
    <property type="match status" value="1"/>
</dbReference>
<comment type="caution">
    <text evidence="6">The sequence shown here is derived from an EMBL/GenBank/DDBJ whole genome shotgun (WGS) entry which is preliminary data.</text>
</comment>
<reference evidence="6" key="1">
    <citation type="submission" date="2022-05" db="EMBL/GenBank/DDBJ databases">
        <authorList>
            <person name="Colautti A."/>
            <person name="Iacumin L."/>
        </authorList>
    </citation>
    <scope>NUCLEOTIDE SEQUENCE</scope>
    <source>
        <strain evidence="6">SK 55</strain>
    </source>
</reference>
<dbReference type="GO" id="GO:0009982">
    <property type="term" value="F:pseudouridine synthase activity"/>
    <property type="evidence" value="ECO:0007669"/>
    <property type="project" value="InterPro"/>
</dbReference>
<feature type="active site" evidence="3">
    <location>
        <position position="133"/>
    </location>
</feature>
<dbReference type="InterPro" id="IPR050188">
    <property type="entry name" value="RluA_PseudoU_synthase"/>
</dbReference>
<evidence type="ECO:0000313" key="6">
    <source>
        <dbReference type="EMBL" id="MCZ8538575.1"/>
    </source>
</evidence>
<dbReference type="EMBL" id="JAMKBJ010000020">
    <property type="protein sequence ID" value="MCZ8538575.1"/>
    <property type="molecule type" value="Genomic_DNA"/>
</dbReference>
<name>A0A9X3RE70_9BACL</name>
<dbReference type="AlphaFoldDB" id="A0A9X3RE70"/>
<dbReference type="InterPro" id="IPR006225">
    <property type="entry name" value="PsdUridine_synth_RluC/D"/>
</dbReference>
<evidence type="ECO:0000256" key="3">
    <source>
        <dbReference type="PIRSR" id="PIRSR606225-1"/>
    </source>
</evidence>
<dbReference type="GO" id="GO:0140098">
    <property type="term" value="F:catalytic activity, acting on RNA"/>
    <property type="evidence" value="ECO:0007669"/>
    <property type="project" value="UniProtKB-ARBA"/>
</dbReference>
<comment type="catalytic activity">
    <reaction evidence="1 4">
        <text>a uridine in RNA = a pseudouridine in RNA</text>
        <dbReference type="Rhea" id="RHEA:48348"/>
        <dbReference type="Rhea" id="RHEA-COMP:12068"/>
        <dbReference type="Rhea" id="RHEA-COMP:12069"/>
        <dbReference type="ChEBI" id="CHEBI:65314"/>
        <dbReference type="ChEBI" id="CHEBI:65315"/>
    </reaction>
</comment>
<feature type="domain" description="Pseudouridine synthase RsuA/RluA-like" evidence="5">
    <location>
        <begin position="87"/>
        <end position="237"/>
    </location>
</feature>
<dbReference type="GO" id="GO:0003723">
    <property type="term" value="F:RNA binding"/>
    <property type="evidence" value="ECO:0007669"/>
    <property type="project" value="InterPro"/>
</dbReference>
<evidence type="ECO:0000256" key="2">
    <source>
        <dbReference type="ARBA" id="ARBA00010876"/>
    </source>
</evidence>
<dbReference type="PANTHER" id="PTHR21600">
    <property type="entry name" value="MITOCHONDRIAL RNA PSEUDOURIDINE SYNTHASE"/>
    <property type="match status" value="1"/>
</dbReference>
<dbReference type="RefSeq" id="WP_269927641.1">
    <property type="nucleotide sequence ID" value="NZ_JAMKBJ010000020.1"/>
</dbReference>